<protein>
    <submittedName>
        <fullName evidence="1">Uncharacterized protein</fullName>
    </submittedName>
</protein>
<keyword evidence="2" id="KW-1185">Reference proteome</keyword>
<reference evidence="1" key="1">
    <citation type="submission" date="2022-11" db="EMBL/GenBank/DDBJ databases">
        <authorList>
            <person name="Kikuchi T."/>
        </authorList>
    </citation>
    <scope>NUCLEOTIDE SEQUENCE</scope>
    <source>
        <strain evidence="1">PS1010</strain>
    </source>
</reference>
<dbReference type="Proteomes" id="UP001152747">
    <property type="component" value="Unassembled WGS sequence"/>
</dbReference>
<sequence>MTLAVYTIFQSISNSLSATNRFNSFLNDYFNGFQHRSLANKTNFNFANEFEDIENNENQFAVDLDVRHYLKPEELNVNLNGHSNLDFCEI</sequence>
<evidence type="ECO:0000313" key="1">
    <source>
        <dbReference type="EMBL" id="CAI5446446.1"/>
    </source>
</evidence>
<gene>
    <name evidence="1" type="ORF">CAMP_LOCUS9083</name>
</gene>
<dbReference type="AlphaFoldDB" id="A0A9P1IJY8"/>
<proteinExistence type="predicted"/>
<comment type="caution">
    <text evidence="1">The sequence shown here is derived from an EMBL/GenBank/DDBJ whole genome shotgun (WGS) entry which is preliminary data.</text>
</comment>
<name>A0A9P1IJY8_9PELO</name>
<evidence type="ECO:0000313" key="2">
    <source>
        <dbReference type="Proteomes" id="UP001152747"/>
    </source>
</evidence>
<organism evidence="1 2">
    <name type="scientific">Caenorhabditis angaria</name>
    <dbReference type="NCBI Taxonomy" id="860376"/>
    <lineage>
        <taxon>Eukaryota</taxon>
        <taxon>Metazoa</taxon>
        <taxon>Ecdysozoa</taxon>
        <taxon>Nematoda</taxon>
        <taxon>Chromadorea</taxon>
        <taxon>Rhabditida</taxon>
        <taxon>Rhabditina</taxon>
        <taxon>Rhabditomorpha</taxon>
        <taxon>Rhabditoidea</taxon>
        <taxon>Rhabditidae</taxon>
        <taxon>Peloderinae</taxon>
        <taxon>Caenorhabditis</taxon>
    </lineage>
</organism>
<dbReference type="EMBL" id="CANHGI010000003">
    <property type="protein sequence ID" value="CAI5446446.1"/>
    <property type="molecule type" value="Genomic_DNA"/>
</dbReference>
<accession>A0A9P1IJY8</accession>